<dbReference type="EMBL" id="LBBT01000041">
    <property type="protein sequence ID" value="KKY02625.1"/>
    <property type="molecule type" value="Genomic_DNA"/>
</dbReference>
<reference evidence="2 3" key="1">
    <citation type="submission" date="2015-04" db="EMBL/GenBank/DDBJ databases">
        <title>Microcin producing Clostridium sp. JC272T.</title>
        <authorList>
            <person name="Jyothsna T."/>
            <person name="Sasikala C."/>
            <person name="Ramana C."/>
        </authorList>
    </citation>
    <scope>NUCLEOTIDE SEQUENCE [LARGE SCALE GENOMIC DNA]</scope>
    <source>
        <strain evidence="2 3">JC272</strain>
    </source>
</reference>
<dbReference type="Gene3D" id="3.40.50.880">
    <property type="match status" value="1"/>
</dbReference>
<sequence>MKKVLVLLANGFEEIEALSVVNVLRRAQVICHMGSLDTEYVKGTHNIEVKSDVNINNININEYDGVVLPGGLPGAYNLRDSKKVREIVQKFNNDGKIIAAICAAPEALESFNILNGKKCTSYPGFIKDKSNLNYIENQIVIEDGNIITSRGPATAIEFSLAILKKLGYKKEYEEIKEGMLVNFYNEFK</sequence>
<dbReference type="InterPro" id="IPR006287">
    <property type="entry name" value="DJ-1"/>
</dbReference>
<dbReference type="InterPro" id="IPR002818">
    <property type="entry name" value="DJ-1/PfpI"/>
</dbReference>
<proteinExistence type="predicted"/>
<evidence type="ECO:0000313" key="3">
    <source>
        <dbReference type="Proteomes" id="UP000034407"/>
    </source>
</evidence>
<dbReference type="Pfam" id="PF01965">
    <property type="entry name" value="DJ-1_PfpI"/>
    <property type="match status" value="1"/>
</dbReference>
<dbReference type="NCBIfam" id="TIGR01383">
    <property type="entry name" value="not_thiJ"/>
    <property type="match status" value="1"/>
</dbReference>
<evidence type="ECO:0000259" key="1">
    <source>
        <dbReference type="Pfam" id="PF01965"/>
    </source>
</evidence>
<keyword evidence="3" id="KW-1185">Reference proteome</keyword>
<comment type="caution">
    <text evidence="2">The sequence shown here is derived from an EMBL/GenBank/DDBJ whole genome shotgun (WGS) entry which is preliminary data.</text>
</comment>
<dbReference type="PATRIC" id="fig|1629550.3.peg.3149"/>
<dbReference type="OrthoDB" id="9800516at2"/>
<accession>A0A0M3DJ68</accession>
<dbReference type="CDD" id="cd03135">
    <property type="entry name" value="GATase1_DJ-1"/>
    <property type="match status" value="1"/>
</dbReference>
<organism evidence="2 3">
    <name type="scientific">Paraclostridium benzoelyticum</name>
    <dbReference type="NCBI Taxonomy" id="1629550"/>
    <lineage>
        <taxon>Bacteria</taxon>
        <taxon>Bacillati</taxon>
        <taxon>Bacillota</taxon>
        <taxon>Clostridia</taxon>
        <taxon>Peptostreptococcales</taxon>
        <taxon>Peptostreptococcaceae</taxon>
        <taxon>Paraclostridium</taxon>
    </lineage>
</organism>
<dbReference type="InterPro" id="IPR050325">
    <property type="entry name" value="Prot/Nucl_acid_deglycase"/>
</dbReference>
<dbReference type="RefSeq" id="WP_046821849.1">
    <property type="nucleotide sequence ID" value="NZ_JBCLWQ010000002.1"/>
</dbReference>
<gene>
    <name evidence="2" type="ORF">VN21_02255</name>
</gene>
<evidence type="ECO:0000313" key="2">
    <source>
        <dbReference type="EMBL" id="KKY02625.1"/>
    </source>
</evidence>
<dbReference type="PANTHER" id="PTHR48094:SF12">
    <property type="entry name" value="PARKINSON DISEASE PROTEIN 7 HOMOLOG"/>
    <property type="match status" value="1"/>
</dbReference>
<dbReference type="Proteomes" id="UP000034407">
    <property type="component" value="Unassembled WGS sequence"/>
</dbReference>
<protein>
    <submittedName>
        <fullName evidence="2">Thiamine biosynthesis protein ThiJ</fullName>
    </submittedName>
</protein>
<name>A0A0M3DJ68_9FIRM</name>
<dbReference type="AlphaFoldDB" id="A0A0M3DJ68"/>
<dbReference type="InterPro" id="IPR029062">
    <property type="entry name" value="Class_I_gatase-like"/>
</dbReference>
<dbReference type="PANTHER" id="PTHR48094">
    <property type="entry name" value="PROTEIN/NUCLEIC ACID DEGLYCASE DJ-1-RELATED"/>
    <property type="match status" value="1"/>
</dbReference>
<feature type="domain" description="DJ-1/PfpI" evidence="1">
    <location>
        <begin position="2"/>
        <end position="164"/>
    </location>
</feature>
<dbReference type="GO" id="GO:0005737">
    <property type="term" value="C:cytoplasm"/>
    <property type="evidence" value="ECO:0007669"/>
    <property type="project" value="TreeGrafter"/>
</dbReference>
<dbReference type="SUPFAM" id="SSF52317">
    <property type="entry name" value="Class I glutamine amidotransferase-like"/>
    <property type="match status" value="1"/>
</dbReference>